<dbReference type="RefSeq" id="WP_367974979.1">
    <property type="nucleotide sequence ID" value="NZ_JBFPEQ010000001.1"/>
</dbReference>
<accession>A0ABV3S4A9</accession>
<evidence type="ECO:0000256" key="5">
    <source>
        <dbReference type="PIRNR" id="PIRNR005700"/>
    </source>
</evidence>
<dbReference type="InterPro" id="IPR038765">
    <property type="entry name" value="Papain-like_cys_pep_sf"/>
</dbReference>
<dbReference type="Gene3D" id="3.90.70.10">
    <property type="entry name" value="Cysteine proteinases"/>
    <property type="match status" value="1"/>
</dbReference>
<name>A0ABV3S4A9_9LACO</name>
<comment type="similarity">
    <text evidence="5">Belongs to the peptidase C1 family.</text>
</comment>
<comment type="subcellular location">
    <subcellularLocation>
        <location evidence="1">Cytoplasm</location>
    </subcellularLocation>
</comment>
<dbReference type="PROSITE" id="PS00639">
    <property type="entry name" value="THIOL_PROTEASE_HIS"/>
    <property type="match status" value="1"/>
</dbReference>
<dbReference type="InterPro" id="IPR000169">
    <property type="entry name" value="Pept_cys_AS"/>
</dbReference>
<evidence type="ECO:0000313" key="6">
    <source>
        <dbReference type="EMBL" id="MEX0381302.1"/>
    </source>
</evidence>
<dbReference type="InterPro" id="IPR025660">
    <property type="entry name" value="Pept_his_AS"/>
</dbReference>
<dbReference type="Proteomes" id="UP001556617">
    <property type="component" value="Unassembled WGS sequence"/>
</dbReference>
<keyword evidence="3 5" id="KW-0378">Hydrolase</keyword>
<evidence type="ECO:0000313" key="7">
    <source>
        <dbReference type="Proteomes" id="UP001556617"/>
    </source>
</evidence>
<dbReference type="InterPro" id="IPR004134">
    <property type="entry name" value="Peptidase_C1B"/>
</dbReference>
<dbReference type="SUPFAM" id="SSF54001">
    <property type="entry name" value="Cysteine proteinases"/>
    <property type="match status" value="1"/>
</dbReference>
<keyword evidence="2 5" id="KW-0645">Protease</keyword>
<dbReference type="CDD" id="cd00585">
    <property type="entry name" value="Peptidase_C1B"/>
    <property type="match status" value="1"/>
</dbReference>
<evidence type="ECO:0000256" key="1">
    <source>
        <dbReference type="ARBA" id="ARBA00004496"/>
    </source>
</evidence>
<evidence type="ECO:0000256" key="3">
    <source>
        <dbReference type="ARBA" id="ARBA00022801"/>
    </source>
</evidence>
<protein>
    <recommendedName>
        <fullName evidence="5">Aminopeptidase</fullName>
    </recommendedName>
</protein>
<evidence type="ECO:0000256" key="2">
    <source>
        <dbReference type="ARBA" id="ARBA00022670"/>
    </source>
</evidence>
<dbReference type="PIRSF" id="PIRSF005700">
    <property type="entry name" value="PepC"/>
    <property type="match status" value="1"/>
</dbReference>
<dbReference type="PANTHER" id="PTHR10363:SF2">
    <property type="entry name" value="BLEOMYCIN HYDROLASE"/>
    <property type="match status" value="1"/>
</dbReference>
<keyword evidence="7" id="KW-1185">Reference proteome</keyword>
<dbReference type="Pfam" id="PF03051">
    <property type="entry name" value="Peptidase_C1_2"/>
    <property type="match status" value="1"/>
</dbReference>
<keyword evidence="5" id="KW-0031">Aminopeptidase</keyword>
<sequence length="445" mass="50311">MSSEITQQQRANFKKLAQSPLTTIARRATTKNGIHNASFNQDIVNANVPTFSIDLNTGKVANQKQSGRCWMFAALNTMRHDIKDLLHLDSDFQLSQSYTFFWDKFEKANYFYENVLNTANDPLDSRKVSFLMATPQQDGGQWDMIVALIEKYGVVPQSVYPESSASSASREFNTTFNTLLRHDAVILRELVTHQATQSDIDHTREDMLAHIYRVLSITFGEPPVTFDFAYRDTEKQFKVERGLTPQTYFEKFVGWDLSEYVSIINAPTSDKPYNATYNVDMLGNVVGGRQVKHLNVPIETMKSFAITQLKAGKSVWFGVDMGPQVDRTNGLMADGIFATDDLFQVHSDMTKAQRLAYGDSLMTHAMVLTGVDLDENDQPIKWQVENSWGEKAGKNGYFTMSDDWMSEYAYQVVVKKEYLGSELVAIYDNTTPTLLAPWDPMGALA</sequence>
<dbReference type="EMBL" id="JBFPER010000001">
    <property type="protein sequence ID" value="MEX0381302.1"/>
    <property type="molecule type" value="Genomic_DNA"/>
</dbReference>
<proteinExistence type="inferred from homology"/>
<keyword evidence="4 5" id="KW-0788">Thiol protease</keyword>
<comment type="caution">
    <text evidence="6">The sequence shown here is derived from an EMBL/GenBank/DDBJ whole genome shotgun (WGS) entry which is preliminary data.</text>
</comment>
<dbReference type="PROSITE" id="PS00139">
    <property type="entry name" value="THIOL_PROTEASE_CYS"/>
    <property type="match status" value="1"/>
</dbReference>
<dbReference type="PANTHER" id="PTHR10363">
    <property type="entry name" value="BLEOMYCIN HYDROLASE"/>
    <property type="match status" value="1"/>
</dbReference>
<evidence type="ECO:0000256" key="4">
    <source>
        <dbReference type="ARBA" id="ARBA00022807"/>
    </source>
</evidence>
<organism evidence="6 7">
    <name type="scientific">Leuconostoc aquikimchii</name>
    <dbReference type="NCBI Taxonomy" id="3236804"/>
    <lineage>
        <taxon>Bacteria</taxon>
        <taxon>Bacillati</taxon>
        <taxon>Bacillota</taxon>
        <taxon>Bacilli</taxon>
        <taxon>Lactobacillales</taxon>
        <taxon>Lactobacillaceae</taxon>
        <taxon>Leuconostoc</taxon>
    </lineage>
</organism>
<gene>
    <name evidence="6" type="ORF">AB3K24_08060</name>
</gene>
<reference evidence="6 7" key="1">
    <citation type="submission" date="2024-07" db="EMBL/GenBank/DDBJ databases">
        <authorList>
            <person name="Yun M."/>
        </authorList>
    </citation>
    <scope>NUCLEOTIDE SEQUENCE [LARGE SCALE GENOMIC DNA]</scope>
    <source>
        <strain evidence="6 7">MS01</strain>
    </source>
</reference>